<evidence type="ECO:0000313" key="4">
    <source>
        <dbReference type="EMBL" id="KAF2394557.1"/>
    </source>
</evidence>
<evidence type="ECO:0000259" key="3">
    <source>
        <dbReference type="Pfam" id="PF20178"/>
    </source>
</evidence>
<dbReference type="Proteomes" id="UP000475265">
    <property type="component" value="Unassembled WGS sequence"/>
</dbReference>
<organism evidence="4 5">
    <name type="scientific">Pseudomonas frederiksbergensis</name>
    <dbReference type="NCBI Taxonomy" id="104087"/>
    <lineage>
        <taxon>Bacteria</taxon>
        <taxon>Pseudomonadati</taxon>
        <taxon>Pseudomonadota</taxon>
        <taxon>Gammaproteobacteria</taxon>
        <taxon>Pseudomonadales</taxon>
        <taxon>Pseudomonadaceae</taxon>
        <taxon>Pseudomonas</taxon>
    </lineage>
</organism>
<dbReference type="EMBL" id="JAAAXX010000001">
    <property type="protein sequence ID" value="KAF2394557.1"/>
    <property type="molecule type" value="Genomic_DNA"/>
</dbReference>
<accession>A0A6L5C4Z4</accession>
<evidence type="ECO:0000256" key="2">
    <source>
        <dbReference type="SAM" id="MobiDB-lite"/>
    </source>
</evidence>
<dbReference type="RefSeq" id="WP_163909772.1">
    <property type="nucleotide sequence ID" value="NZ_JAAAXX010000001.1"/>
</dbReference>
<comment type="caution">
    <text evidence="4">The sequence shown here is derived from an EMBL/GenBank/DDBJ whole genome shotgun (WGS) entry which is preliminary data.</text>
</comment>
<name>A0A6L5C4Z4_9PSED</name>
<dbReference type="InterPro" id="IPR046673">
    <property type="entry name" value="ToxA_N"/>
</dbReference>
<evidence type="ECO:0000256" key="1">
    <source>
        <dbReference type="SAM" id="Coils"/>
    </source>
</evidence>
<protein>
    <recommendedName>
        <fullName evidence="3">Dermonecrotic toxin N-terminal domain-containing protein</fullName>
    </recommendedName>
</protein>
<feature type="domain" description="Dermonecrotic toxin N-terminal" evidence="3">
    <location>
        <begin position="384"/>
        <end position="619"/>
    </location>
</feature>
<proteinExistence type="predicted"/>
<gene>
    <name evidence="4" type="ORF">FX983_02538</name>
</gene>
<reference evidence="4 5" key="1">
    <citation type="submission" date="2019-12" db="EMBL/GenBank/DDBJ databases">
        <title>Endophytic bacteria associated with Panax ginseng seedlings.</title>
        <authorList>
            <person name="Park J.M."/>
            <person name="Shin R."/>
            <person name="Jo S.H."/>
        </authorList>
    </citation>
    <scope>NUCLEOTIDE SEQUENCE [LARGE SCALE GENOMIC DNA]</scope>
    <source>
        <strain evidence="4 5">PgKB32</strain>
    </source>
</reference>
<dbReference type="Pfam" id="PF20178">
    <property type="entry name" value="ToxA_N"/>
    <property type="match status" value="1"/>
</dbReference>
<feature type="region of interest" description="Disordered" evidence="2">
    <location>
        <begin position="1264"/>
        <end position="1305"/>
    </location>
</feature>
<sequence length="1579" mass="176419">MPAVPSSTVIADSTDIIAQTISARFSTRPTLRSVTASLLTEDLLEKYPSLDFAPERTRLAQPLPEGGWRLTLLLDVVLAYLATGKPPLLSEQYGRACFLTNKAPTRLTLDSTTRREPDMQVIADLIRELPAIVSVAYQQTLTDYWNEPIDAGASRWQWQGDLLNGVLKTAAIRHAPINALHAEILTELTRHPDKQERLQTPWAKGVIHAYTLETTLNIDQQSVSLQSPDILVACGETLLLCSVTGAVEAFPSMEMFGQAWAARFQRTFMADTITWKRFEPDGNIFDTQAALLLNQQLDDLAAFKLPAVRPVDELEKRFAAITDVAALFVTSSPVHTASPMLFQHIESNLPEWLQSASAIDRMAYRKHVLEHASIKQQNLGNTFHAGIDDLHSFARKALHQQMLLDQPQAPGYNPDELELTFLVPVGDLGSGYIEPVTMSLTELAIKNLASKPKGRMTVRHIAGQLIQDWTTEAYLLELVTRVDIGKHFPEYIRTELLTDTPETRERQRLFSLELAVSLPMLALEHSIKAEQGFTRQGYRYVAALMHKTTAERFVDDQEIVLRPLAFQRKADAECDVAGNLFIIEPRDLKADGPHILYRPLYSPALHQYPNRQALLSAIAEPGPLQISVLTWLPDRARPIYDNNGFNEPHIVHFHAGDEFTLPQKPEPARLVGDEAAADWLTALQQGHLLARLFESNANALAEQGARQSVSNAESRWAIILEGGWLVFNNLILPMLRGPVMLVGWMLQITHSLIQDLPALDSDDVTAREQAWVDVLLNLGLVLLHVAQNRGVVDDPIASLQTPVALDPLRRPLPHIADERVVTQATPGRPSEPPGSGHTLLDFNLSSARDSATARLFEQLKTVRVPWPDSLPEPVSIGAFQGLYRIDNKWHAPLAGLLFRVRIVPGFGEVFLVLPDQPDHPGIKLRTNGRGKWMLDQGLQLVGGGPKIRIADARRARRERIQELALWRQEFFAQQNRVQKRVDIAENLMGLKDNNPASTNQERATFTERYVAELDKQTDAYTMLLDGLRETSALTDAPLDHSLVCDVLGNIIKNIRKRIVKADDARTAANARYSEFASNVQQLYEALSIEGQAVVTRYFDFIRTTGEINETMIRSYEEIDRRIKELEQIPMLGVKALEELNENRPGNELTALRVKSYQLIILRILSVKILGTETADALEMAVEPLLMLSRSHAELQTDHVYEHGDRIAVLDSLVRHYGNSQDALGGIGIFRADELVMPVFNRLREIIDQLRIDAEQRLAEEIQQLPPASDEPDQAASSQAPGTSKEAGTSKKKPKTPSAPAGRKKVIKTDKGILIGDLRPRTADQGGDIVDINGPLDDKPLLSFHEHEPNVWVEIVIAKEPASKASSIAYPLLKGDARKTLAKVDDQVFKIDGYAKGASSPKEIEEQLQREAKKLTGFADKLENHEDAPSGNERDTALVAELRSKAMVLERKATELRTRMTLDQAPTSVGVEYLLQHDVIHVVAIGRRIRLKTGRRDFMQEYALRDANDAPVWYAHFHYADLLDDKAAYTTAHLKTEAQRLETYESAMAKAKDPKQKIEIYHGAISETLARDHLLPLEPN</sequence>
<keyword evidence="1" id="KW-0175">Coiled coil</keyword>
<evidence type="ECO:0000313" key="5">
    <source>
        <dbReference type="Proteomes" id="UP000475265"/>
    </source>
</evidence>
<feature type="coiled-coil region" evidence="1">
    <location>
        <begin position="1404"/>
        <end position="1458"/>
    </location>
</feature>